<dbReference type="EMBL" id="JAKNSF020000049">
    <property type="protein sequence ID" value="KAK7725510.1"/>
    <property type="molecule type" value="Genomic_DNA"/>
</dbReference>
<dbReference type="CDD" id="cd02130">
    <property type="entry name" value="PA_ScAPY_like"/>
    <property type="match status" value="1"/>
</dbReference>
<evidence type="ECO:0000256" key="3">
    <source>
        <dbReference type="ARBA" id="ARBA00022670"/>
    </source>
</evidence>
<dbReference type="Proteomes" id="UP001430848">
    <property type="component" value="Unassembled WGS sequence"/>
</dbReference>
<keyword evidence="5 7" id="KW-0378">Hydrolase</keyword>
<protein>
    <recommendedName>
        <fullName evidence="7">Peptide hydrolase</fullName>
        <ecNumber evidence="7">3.4.-.-</ecNumber>
    </recommendedName>
</protein>
<evidence type="ECO:0000256" key="7">
    <source>
        <dbReference type="RuleBase" id="RU361240"/>
    </source>
</evidence>
<feature type="signal peptide" evidence="7">
    <location>
        <begin position="1"/>
        <end position="17"/>
    </location>
</feature>
<evidence type="ECO:0000256" key="5">
    <source>
        <dbReference type="ARBA" id="ARBA00022801"/>
    </source>
</evidence>
<organism evidence="11 12">
    <name type="scientific">Diaporthe eres</name>
    <name type="common">Phomopsis oblonga</name>
    <dbReference type="NCBI Taxonomy" id="83184"/>
    <lineage>
        <taxon>Eukaryota</taxon>
        <taxon>Fungi</taxon>
        <taxon>Dikarya</taxon>
        <taxon>Ascomycota</taxon>
        <taxon>Pezizomycotina</taxon>
        <taxon>Sordariomycetes</taxon>
        <taxon>Sordariomycetidae</taxon>
        <taxon>Diaporthales</taxon>
        <taxon>Diaporthaceae</taxon>
        <taxon>Diaporthe</taxon>
        <taxon>Diaporthe eres species complex</taxon>
    </lineage>
</organism>
<reference evidence="11 12" key="1">
    <citation type="submission" date="2024-02" db="EMBL/GenBank/DDBJ databases">
        <title>De novo assembly and annotation of 12 fungi associated with fruit tree decline syndrome in Ontario, Canada.</title>
        <authorList>
            <person name="Sulman M."/>
            <person name="Ellouze W."/>
            <person name="Ilyukhin E."/>
        </authorList>
    </citation>
    <scope>NUCLEOTIDE SEQUENCE [LARGE SCALE GENOMIC DNA]</scope>
    <source>
        <strain evidence="11 12">M169</strain>
    </source>
</reference>
<feature type="domain" description="Peptidase M28" evidence="10">
    <location>
        <begin position="250"/>
        <end position="465"/>
    </location>
</feature>
<dbReference type="SUPFAM" id="SSF52025">
    <property type="entry name" value="PA domain"/>
    <property type="match status" value="1"/>
</dbReference>
<evidence type="ECO:0000256" key="6">
    <source>
        <dbReference type="ARBA" id="ARBA00022833"/>
    </source>
</evidence>
<dbReference type="Gene3D" id="3.50.30.30">
    <property type="match status" value="1"/>
</dbReference>
<dbReference type="EC" id="3.4.-.-" evidence="7"/>
<keyword evidence="7" id="KW-0732">Signal</keyword>
<evidence type="ECO:0000259" key="9">
    <source>
        <dbReference type="Pfam" id="PF02225"/>
    </source>
</evidence>
<dbReference type="PANTHER" id="PTHR12147">
    <property type="entry name" value="METALLOPEPTIDASE M28 FAMILY MEMBER"/>
    <property type="match status" value="1"/>
</dbReference>
<comment type="caution">
    <text evidence="11">The sequence shown here is derived from an EMBL/GenBank/DDBJ whole genome shotgun (WGS) entry which is preliminary data.</text>
</comment>
<evidence type="ECO:0000259" key="10">
    <source>
        <dbReference type="Pfam" id="PF04389"/>
    </source>
</evidence>
<keyword evidence="3 7" id="KW-0645">Protease</keyword>
<dbReference type="InterPro" id="IPR046450">
    <property type="entry name" value="PA_dom_sf"/>
</dbReference>
<dbReference type="PANTHER" id="PTHR12147:SF26">
    <property type="entry name" value="PEPTIDASE M28 DOMAIN-CONTAINING PROTEIN"/>
    <property type="match status" value="1"/>
</dbReference>
<name>A0ABR1P3F7_DIAER</name>
<evidence type="ECO:0000256" key="8">
    <source>
        <dbReference type="SAM" id="MobiDB-lite"/>
    </source>
</evidence>
<dbReference type="Pfam" id="PF04389">
    <property type="entry name" value="Peptidase_M28"/>
    <property type="match status" value="1"/>
</dbReference>
<evidence type="ECO:0000313" key="11">
    <source>
        <dbReference type="EMBL" id="KAK7725510.1"/>
    </source>
</evidence>
<keyword evidence="12" id="KW-1185">Reference proteome</keyword>
<keyword evidence="4 7" id="KW-0479">Metal-binding</keyword>
<evidence type="ECO:0000256" key="2">
    <source>
        <dbReference type="ARBA" id="ARBA00005634"/>
    </source>
</evidence>
<dbReference type="InterPro" id="IPR045175">
    <property type="entry name" value="M28_fam"/>
</dbReference>
<feature type="chain" id="PRO_5044949909" description="Peptide hydrolase" evidence="7">
    <location>
        <begin position="18"/>
        <end position="509"/>
    </location>
</feature>
<sequence length="509" mass="54114">MIPMIFVTVTLFSAALAQQFPGGWEPDTAAWGDFPSVPYAEVLQNDISEDALHHHAENLEAIANSTPGRNRVFGSLGYNFSALYIHKHLAPLSDYYDITWQPFTALFTSYNTSLSVTGTDHSAGQMTFSPNGHVEAPVVSVSNNGCDAADFPENVSGNIALISRGGCEYGLKSALAGASRAAGVVIYNNEGGDEELWGSLIQRSRPEGPYPPTVAISQNAGRTILTSLASGERIGNLTVEGVAEDRVTMNLIAQTKAGDQNNVLVLGAHADSVEDGPGIQDNGSGVSCLLEVALQLAKYNVTNAVRFAWWSAEEFGLAGSQYYVNQSSAADLDRIRLYLNFDMIASPNYKLGVYDGDGSDSPEGVAGPAGSGEAELLFANYMADVGKTSTPVYFNNRSDYQAFVYAGIPSTGPFTGAEEAKTAAEASAFGGTAGQAYDPNYHQVSDTVDNLNMEAFLINTKAAAHAVATYAMSFDSLGTRKLKRRSALIPQPHGHATGCQQHNHVEHGL</sequence>
<evidence type="ECO:0000313" key="12">
    <source>
        <dbReference type="Proteomes" id="UP001430848"/>
    </source>
</evidence>
<dbReference type="Gene3D" id="3.40.630.10">
    <property type="entry name" value="Zn peptidases"/>
    <property type="match status" value="1"/>
</dbReference>
<dbReference type="SUPFAM" id="SSF53187">
    <property type="entry name" value="Zn-dependent exopeptidases"/>
    <property type="match status" value="1"/>
</dbReference>
<dbReference type="InterPro" id="IPR007484">
    <property type="entry name" value="Peptidase_M28"/>
</dbReference>
<evidence type="ECO:0000256" key="4">
    <source>
        <dbReference type="ARBA" id="ARBA00022723"/>
    </source>
</evidence>
<evidence type="ECO:0000256" key="1">
    <source>
        <dbReference type="ARBA" id="ARBA00001947"/>
    </source>
</evidence>
<gene>
    <name evidence="11" type="ORF">SLS63_008113</name>
</gene>
<dbReference type="Pfam" id="PF02225">
    <property type="entry name" value="PA"/>
    <property type="match status" value="1"/>
</dbReference>
<keyword evidence="6 7" id="KW-0862">Zinc</keyword>
<proteinExistence type="inferred from homology"/>
<accession>A0ABR1P3F7</accession>
<comment type="similarity">
    <text evidence="2">Belongs to the peptidase M28 family. M28B subfamily.</text>
</comment>
<comment type="cofactor">
    <cofactor evidence="1">
        <name>Zn(2+)</name>
        <dbReference type="ChEBI" id="CHEBI:29105"/>
    </cofactor>
</comment>
<feature type="domain" description="PA" evidence="9">
    <location>
        <begin position="134"/>
        <end position="224"/>
    </location>
</feature>
<dbReference type="InterPro" id="IPR003137">
    <property type="entry name" value="PA_domain"/>
</dbReference>
<feature type="region of interest" description="Disordered" evidence="8">
    <location>
        <begin position="490"/>
        <end position="509"/>
    </location>
</feature>